<feature type="non-terminal residue" evidence="5">
    <location>
        <position position="1"/>
    </location>
</feature>
<evidence type="ECO:0000313" key="6">
    <source>
        <dbReference type="Proteomes" id="UP001432322"/>
    </source>
</evidence>
<keyword evidence="4" id="KW-0239">DNA-directed DNA polymerase</keyword>
<accession>A0AAV5WLR5</accession>
<comment type="caution">
    <text evidence="5">The sequence shown here is derived from an EMBL/GenBank/DDBJ whole genome shotgun (WGS) entry which is preliminary data.</text>
</comment>
<sequence>TEEVHPVVSNLCEPIKELDSVRIAELLGLVGAQFRRRADKKDNVPVWQETFERCEGIKIVT</sequence>
<protein>
    <recommendedName>
        <fullName evidence="1">DNA-directed DNA polymerase</fullName>
        <ecNumber evidence="1">2.7.7.7</ecNumber>
    </recommendedName>
</protein>
<dbReference type="Gene3D" id="1.10.132.60">
    <property type="entry name" value="DNA polymerase family B, C-terminal domain"/>
    <property type="match status" value="1"/>
</dbReference>
<keyword evidence="3" id="KW-0548">Nucleotidyltransferase</keyword>
<keyword evidence="2" id="KW-0808">Transferase</keyword>
<dbReference type="EMBL" id="BTSY01000005">
    <property type="protein sequence ID" value="GMT30792.1"/>
    <property type="molecule type" value="Genomic_DNA"/>
</dbReference>
<organism evidence="5 6">
    <name type="scientific">Pristionchus fissidentatus</name>
    <dbReference type="NCBI Taxonomy" id="1538716"/>
    <lineage>
        <taxon>Eukaryota</taxon>
        <taxon>Metazoa</taxon>
        <taxon>Ecdysozoa</taxon>
        <taxon>Nematoda</taxon>
        <taxon>Chromadorea</taxon>
        <taxon>Rhabditida</taxon>
        <taxon>Rhabditina</taxon>
        <taxon>Diplogasteromorpha</taxon>
        <taxon>Diplogasteroidea</taxon>
        <taxon>Neodiplogasteridae</taxon>
        <taxon>Pristionchus</taxon>
    </lineage>
</organism>
<keyword evidence="6" id="KW-1185">Reference proteome</keyword>
<reference evidence="5" key="1">
    <citation type="submission" date="2023-10" db="EMBL/GenBank/DDBJ databases">
        <title>Genome assembly of Pristionchus species.</title>
        <authorList>
            <person name="Yoshida K."/>
            <person name="Sommer R.J."/>
        </authorList>
    </citation>
    <scope>NUCLEOTIDE SEQUENCE</scope>
    <source>
        <strain evidence="5">RS5133</strain>
    </source>
</reference>
<dbReference type="InterPro" id="IPR042087">
    <property type="entry name" value="DNA_pol_B_thumb"/>
</dbReference>
<evidence type="ECO:0000256" key="4">
    <source>
        <dbReference type="ARBA" id="ARBA00022932"/>
    </source>
</evidence>
<dbReference type="Proteomes" id="UP001432322">
    <property type="component" value="Unassembled WGS sequence"/>
</dbReference>
<gene>
    <name evidence="5" type="ORF">PFISCL1PPCAC_22089</name>
</gene>
<dbReference type="EC" id="2.7.7.7" evidence="1"/>
<proteinExistence type="predicted"/>
<dbReference type="GO" id="GO:0003887">
    <property type="term" value="F:DNA-directed DNA polymerase activity"/>
    <property type="evidence" value="ECO:0007669"/>
    <property type="project" value="UniProtKB-KW"/>
</dbReference>
<evidence type="ECO:0000256" key="3">
    <source>
        <dbReference type="ARBA" id="ARBA00022695"/>
    </source>
</evidence>
<evidence type="ECO:0000256" key="1">
    <source>
        <dbReference type="ARBA" id="ARBA00012417"/>
    </source>
</evidence>
<evidence type="ECO:0000313" key="5">
    <source>
        <dbReference type="EMBL" id="GMT30792.1"/>
    </source>
</evidence>
<evidence type="ECO:0000256" key="2">
    <source>
        <dbReference type="ARBA" id="ARBA00022679"/>
    </source>
</evidence>
<dbReference type="AlphaFoldDB" id="A0AAV5WLR5"/>
<name>A0AAV5WLR5_9BILA</name>